<evidence type="ECO:0000256" key="1">
    <source>
        <dbReference type="SAM" id="Phobius"/>
    </source>
</evidence>
<dbReference type="OrthoDB" id="165966at2"/>
<dbReference type="InterPro" id="IPR046192">
    <property type="entry name" value="DUF6220"/>
</dbReference>
<evidence type="ECO:0000313" key="2">
    <source>
        <dbReference type="EMBL" id="OME91004.1"/>
    </source>
</evidence>
<accession>A0A1R1AZ67</accession>
<keyword evidence="1" id="KW-0472">Membrane</keyword>
<keyword evidence="1" id="KW-1133">Transmembrane helix</keyword>
<dbReference type="STRING" id="1401.BK123_21185"/>
<name>A0A1R1AZ67_PAELA</name>
<feature type="transmembrane region" description="Helical" evidence="1">
    <location>
        <begin position="12"/>
        <end position="40"/>
    </location>
</feature>
<reference evidence="2 3" key="1">
    <citation type="submission" date="2016-11" db="EMBL/GenBank/DDBJ databases">
        <title>Paenibacillus species isolates.</title>
        <authorList>
            <person name="Beno S.M."/>
        </authorList>
    </citation>
    <scope>NUCLEOTIDE SEQUENCE [LARGE SCALE GENOMIC DNA]</scope>
    <source>
        <strain evidence="2 3">FSL F4-0100</strain>
    </source>
</reference>
<comment type="caution">
    <text evidence="2">The sequence shown here is derived from an EMBL/GenBank/DDBJ whole genome shotgun (WGS) entry which is preliminary data.</text>
</comment>
<dbReference type="AlphaFoldDB" id="A0A1R1AZ67"/>
<dbReference type="Proteomes" id="UP000187074">
    <property type="component" value="Unassembled WGS sequence"/>
</dbReference>
<organism evidence="2 3">
    <name type="scientific">Paenibacillus lautus</name>
    <name type="common">Bacillus lautus</name>
    <dbReference type="NCBI Taxonomy" id="1401"/>
    <lineage>
        <taxon>Bacteria</taxon>
        <taxon>Bacillati</taxon>
        <taxon>Bacillota</taxon>
        <taxon>Bacilli</taxon>
        <taxon>Bacillales</taxon>
        <taxon>Paenibacillaceae</taxon>
        <taxon>Paenibacillus</taxon>
    </lineage>
</organism>
<dbReference type="EMBL" id="MRTF01000007">
    <property type="protein sequence ID" value="OME91004.1"/>
    <property type="molecule type" value="Genomic_DNA"/>
</dbReference>
<feature type="transmembrane region" description="Helical" evidence="1">
    <location>
        <begin position="101"/>
        <end position="123"/>
    </location>
</feature>
<dbReference type="Pfam" id="PF19728">
    <property type="entry name" value="DUF6220"/>
    <property type="match status" value="1"/>
</dbReference>
<sequence length="134" mass="15045">MNQQASSVRKTPLAGWISLGLAWIFVVCIAIQTLFAGMALFHDGSMWRSHTLFVHFFEIVPLLMLLLGFVGKLPTKYKWSSLVMLLLVLSQYFTANFPGAGAWHPVIAIGLFWLAVDTARSLLPYYRQGQRGVD</sequence>
<feature type="transmembrane region" description="Helical" evidence="1">
    <location>
        <begin position="77"/>
        <end position="95"/>
    </location>
</feature>
<feature type="transmembrane region" description="Helical" evidence="1">
    <location>
        <begin position="52"/>
        <end position="70"/>
    </location>
</feature>
<keyword evidence="1" id="KW-0812">Transmembrane</keyword>
<protein>
    <submittedName>
        <fullName evidence="2">Uncharacterized protein</fullName>
    </submittedName>
</protein>
<evidence type="ECO:0000313" key="3">
    <source>
        <dbReference type="Proteomes" id="UP000187074"/>
    </source>
</evidence>
<dbReference type="RefSeq" id="WP_076324353.1">
    <property type="nucleotide sequence ID" value="NZ_MRTF01000007.1"/>
</dbReference>
<proteinExistence type="predicted"/>
<gene>
    <name evidence="2" type="ORF">BK123_21185</name>
</gene>